<evidence type="ECO:0000256" key="8">
    <source>
        <dbReference type="ARBA" id="ARBA00023098"/>
    </source>
</evidence>
<dbReference type="InterPro" id="IPR029045">
    <property type="entry name" value="ClpP/crotonase-like_dom_sf"/>
</dbReference>
<comment type="pathway">
    <text evidence="1">Lipid metabolism; fatty acid beta-oxidation.</text>
</comment>
<dbReference type="Gene3D" id="3.90.226.10">
    <property type="entry name" value="2-enoyl-CoA Hydratase, Chain A, domain 1"/>
    <property type="match status" value="1"/>
</dbReference>
<dbReference type="Pfam" id="PF00378">
    <property type="entry name" value="ECH_1"/>
    <property type="match status" value="1"/>
</dbReference>
<evidence type="ECO:0000256" key="7">
    <source>
        <dbReference type="ARBA" id="ARBA00023027"/>
    </source>
</evidence>
<sequence>MKPIRQIAILGAGVMGAQIAAHFANAHYPVRLYDLTTDKEGQSRNSIAESAIKKLSKIKPAPLAENGAEALITACNYDDDIKALQECDLVIEAIAEKMAYKRDLYQRIAPHIGEHSILASNTSGLSIQDLADELPSSLHSRFLGIHFFNPPRYMSLVELIPVSETHAEILNQLETFLTTRLGKTIVRAKNTPNFIANRIGVFAMLAAVHHAERLDIPVNVVDELTGKPLGRPKSATYRTADVVGLDTFAHVVRTKAERLQDDPWYPHYKVPSIAAQLIENGALGQKTGAGFYRKEGKKILQIDARTGQYVEPNHKAEESVLAMLREKDPATRLKSLHDSEHPQAQFLWATLRDTFHYAAYHLADIAHSARDIDIAMRTGFGWQEGPFESWQKAGWKTVAEWIKQDIIASKTLSSTALPAWVTDGREGVHFPDGSYSSETNQNIPRSTLAVYQKQLAPLRLFGEGNHLVGETVDETETLRLFTHTQAPSILIASFKTKMHTCSHQLLKDLMAAITRAESDYEGLVIWQPQAPFSAGADLASVAKEVSSGDYQKAEAFVEDFQKTSMRIRFSNIPVVTAVEGLALGGGCEFILHSDASVATLESYIGLVEVGVGLLPGGGGTKEFARVAAERAGQDNNLLNALKSYFTTIAMAKVSTSAYEAQALGYLKPTDGIVFNPAELLYAALSRAKALAAAGYRPPIDKPFKLAGRDGKATLQMQLVNLLEGRMISEYDYEIANRIATVITGGDIEPNTEATENWLIKLEREQFMELVKNSKTHERIQHMLTTGKPLRN</sequence>
<reference evidence="13 14" key="1">
    <citation type="submission" date="2018-06" db="EMBL/GenBank/DDBJ databases">
        <authorList>
            <consortium name="Pathogen Informatics"/>
            <person name="Doyle S."/>
        </authorList>
    </citation>
    <scope>NUCLEOTIDE SEQUENCE [LARGE SCALE GENOMIC DNA]</scope>
    <source>
        <strain evidence="13 14">NCTC13337</strain>
    </source>
</reference>
<evidence type="ECO:0000256" key="9">
    <source>
        <dbReference type="ARBA" id="ARBA00049556"/>
    </source>
</evidence>
<evidence type="ECO:0000256" key="6">
    <source>
        <dbReference type="ARBA" id="ARBA00023002"/>
    </source>
</evidence>
<dbReference type="UniPathway" id="UPA00659"/>
<evidence type="ECO:0000259" key="11">
    <source>
        <dbReference type="Pfam" id="PF00725"/>
    </source>
</evidence>
<dbReference type="Gene3D" id="3.40.50.720">
    <property type="entry name" value="NAD(P)-binding Rossmann-like Domain"/>
    <property type="match status" value="1"/>
</dbReference>
<dbReference type="PANTHER" id="PTHR48075">
    <property type="entry name" value="3-HYDROXYACYL-COA DEHYDROGENASE FAMILY PROTEIN"/>
    <property type="match status" value="1"/>
</dbReference>
<dbReference type="SUPFAM" id="SSF48179">
    <property type="entry name" value="6-phosphogluconate dehydrogenase C-terminal domain-like"/>
    <property type="match status" value="2"/>
</dbReference>
<keyword evidence="6 13" id="KW-0560">Oxidoreductase</keyword>
<dbReference type="AlphaFoldDB" id="A0A380MYE6"/>
<evidence type="ECO:0000313" key="14">
    <source>
        <dbReference type="Proteomes" id="UP000254601"/>
    </source>
</evidence>
<dbReference type="SUPFAM" id="SSF52096">
    <property type="entry name" value="ClpP/crotonase"/>
    <property type="match status" value="1"/>
</dbReference>
<dbReference type="InterPro" id="IPR006176">
    <property type="entry name" value="3-OHacyl-CoA_DH_NAD-bd"/>
</dbReference>
<comment type="catalytic activity">
    <reaction evidence="9">
        <text>a (3S)-3-hydroxyacyl-CoA + NAD(+) = a 3-oxoacyl-CoA + NADH + H(+)</text>
        <dbReference type="Rhea" id="RHEA:22432"/>
        <dbReference type="ChEBI" id="CHEBI:15378"/>
        <dbReference type="ChEBI" id="CHEBI:57318"/>
        <dbReference type="ChEBI" id="CHEBI:57540"/>
        <dbReference type="ChEBI" id="CHEBI:57945"/>
        <dbReference type="ChEBI" id="CHEBI:90726"/>
        <dbReference type="EC" id="1.1.1.35"/>
    </reaction>
</comment>
<proteinExistence type="inferred from homology"/>
<evidence type="ECO:0000313" key="13">
    <source>
        <dbReference type="EMBL" id="SUO96923.1"/>
    </source>
</evidence>
<evidence type="ECO:0000256" key="5">
    <source>
        <dbReference type="ARBA" id="ARBA00022963"/>
    </source>
</evidence>
<comment type="similarity">
    <text evidence="2">In the N-terminal section; belongs to the enoyl-CoA hydratase/isomerase family.</text>
</comment>
<dbReference type="EC" id="4.2.1.17" evidence="3"/>
<dbReference type="Gene3D" id="1.10.1040.50">
    <property type="match status" value="1"/>
</dbReference>
<dbReference type="GO" id="GO:0004300">
    <property type="term" value="F:enoyl-CoA hydratase activity"/>
    <property type="evidence" value="ECO:0007669"/>
    <property type="project" value="UniProtKB-EC"/>
</dbReference>
<dbReference type="GO" id="GO:0003857">
    <property type="term" value="F:(3S)-3-hydroxyacyl-CoA dehydrogenase (NAD+) activity"/>
    <property type="evidence" value="ECO:0007669"/>
    <property type="project" value="UniProtKB-EC"/>
</dbReference>
<organism evidence="13 14">
    <name type="scientific">Suttonella ornithocola</name>
    <dbReference type="NCBI Taxonomy" id="279832"/>
    <lineage>
        <taxon>Bacteria</taxon>
        <taxon>Pseudomonadati</taxon>
        <taxon>Pseudomonadota</taxon>
        <taxon>Gammaproteobacteria</taxon>
        <taxon>Cardiobacteriales</taxon>
        <taxon>Cardiobacteriaceae</taxon>
        <taxon>Suttonella</taxon>
    </lineage>
</organism>
<evidence type="ECO:0000259" key="12">
    <source>
        <dbReference type="Pfam" id="PF02737"/>
    </source>
</evidence>
<dbReference type="Pfam" id="PF02737">
    <property type="entry name" value="3HCDH_N"/>
    <property type="match status" value="1"/>
</dbReference>
<keyword evidence="8" id="KW-0443">Lipid metabolism</keyword>
<dbReference type="PROSITE" id="PS00166">
    <property type="entry name" value="ENOYL_COA_HYDRATASE"/>
    <property type="match status" value="1"/>
</dbReference>
<evidence type="ECO:0000256" key="3">
    <source>
        <dbReference type="ARBA" id="ARBA00012076"/>
    </source>
</evidence>
<evidence type="ECO:0000256" key="1">
    <source>
        <dbReference type="ARBA" id="ARBA00005005"/>
    </source>
</evidence>
<dbReference type="RefSeq" id="WP_072577388.1">
    <property type="nucleotide sequence ID" value="NZ_LWHB01000167.1"/>
</dbReference>
<dbReference type="InterPro" id="IPR036291">
    <property type="entry name" value="NAD(P)-bd_dom_sf"/>
</dbReference>
<dbReference type="SUPFAM" id="SSF51735">
    <property type="entry name" value="NAD(P)-binding Rossmann-fold domains"/>
    <property type="match status" value="1"/>
</dbReference>
<protein>
    <recommendedName>
        <fullName evidence="3">enoyl-CoA hydratase</fullName>
        <ecNumber evidence="3">4.2.1.17</ecNumber>
    </recommendedName>
</protein>
<evidence type="ECO:0000256" key="2">
    <source>
        <dbReference type="ARBA" id="ARBA00008750"/>
    </source>
</evidence>
<feature type="domain" description="3-hydroxyacyl-CoA dehydrogenase NAD binding" evidence="12">
    <location>
        <begin position="6"/>
        <end position="190"/>
    </location>
</feature>
<dbReference type="InterPro" id="IPR001753">
    <property type="entry name" value="Enoyl-CoA_hydra/iso"/>
</dbReference>
<evidence type="ECO:0000256" key="4">
    <source>
        <dbReference type="ARBA" id="ARBA00022832"/>
    </source>
</evidence>
<dbReference type="Proteomes" id="UP000254601">
    <property type="component" value="Unassembled WGS sequence"/>
</dbReference>
<dbReference type="InterPro" id="IPR006108">
    <property type="entry name" value="3HC_DH_C"/>
</dbReference>
<dbReference type="InterPro" id="IPR008927">
    <property type="entry name" value="6-PGluconate_DH-like_C_sf"/>
</dbReference>
<gene>
    <name evidence="13" type="ORF">NCTC13337_02083</name>
</gene>
<comment type="similarity">
    <text evidence="10">Belongs to the enoyl-CoA hydratase/isomerase family.</text>
</comment>
<name>A0A380MYE6_9GAMM</name>
<dbReference type="GO" id="GO:0070403">
    <property type="term" value="F:NAD+ binding"/>
    <property type="evidence" value="ECO:0007669"/>
    <property type="project" value="InterPro"/>
</dbReference>
<keyword evidence="7" id="KW-0520">NAD</keyword>
<feature type="domain" description="3-hydroxyacyl-CoA dehydrogenase C-terminal" evidence="11">
    <location>
        <begin position="194"/>
        <end position="293"/>
    </location>
</feature>
<evidence type="ECO:0000256" key="10">
    <source>
        <dbReference type="RuleBase" id="RU003707"/>
    </source>
</evidence>
<accession>A0A380MYE6</accession>
<keyword evidence="5" id="KW-0442">Lipid degradation</keyword>
<dbReference type="CDD" id="cd06558">
    <property type="entry name" value="crotonase-like"/>
    <property type="match status" value="1"/>
</dbReference>
<dbReference type="GO" id="GO:0006635">
    <property type="term" value="P:fatty acid beta-oxidation"/>
    <property type="evidence" value="ECO:0007669"/>
    <property type="project" value="UniProtKB-UniPathway"/>
</dbReference>
<dbReference type="EMBL" id="UHIC01000001">
    <property type="protein sequence ID" value="SUO96923.1"/>
    <property type="molecule type" value="Genomic_DNA"/>
</dbReference>
<keyword evidence="14" id="KW-1185">Reference proteome</keyword>
<dbReference type="InterPro" id="IPR018376">
    <property type="entry name" value="Enoyl-CoA_hyd/isom_CS"/>
</dbReference>
<dbReference type="OrthoDB" id="5389341at2"/>
<keyword evidence="4" id="KW-0276">Fatty acid metabolism</keyword>
<dbReference type="PANTHER" id="PTHR48075:SF7">
    <property type="entry name" value="3-HYDROXYACYL-COA DEHYDROGENASE-RELATED"/>
    <property type="match status" value="1"/>
</dbReference>
<dbReference type="Pfam" id="PF00725">
    <property type="entry name" value="3HCDH"/>
    <property type="match status" value="1"/>
</dbReference>